<dbReference type="STRING" id="1423743.FD41_GL002694"/>
<feature type="coiled-coil region" evidence="1">
    <location>
        <begin position="161"/>
        <end position="202"/>
    </location>
</feature>
<dbReference type="EMBL" id="AZFY01000053">
    <property type="protein sequence ID" value="KRM09216.1"/>
    <property type="molecule type" value="Genomic_DNA"/>
</dbReference>
<keyword evidence="3" id="KW-0449">Lipoprotein</keyword>
<dbReference type="Proteomes" id="UP000051966">
    <property type="component" value="Unassembled WGS sequence"/>
</dbReference>
<evidence type="ECO:0000313" key="5">
    <source>
        <dbReference type="Proteomes" id="UP000051966"/>
    </source>
</evidence>
<dbReference type="eggNOG" id="ENOG5033VWT">
    <property type="taxonomic scope" value="Bacteria"/>
</dbReference>
<sequence>MKKLIGIGFAAVLLVFGLAGCGSPSLSVNHHQLKPDGLAAVIKGQSRYKTINYQIDNGKQQTEKTHNHHFALTIPAQAASQKVTLSAGGSHQTVKIAKAAALTTYSNLQKKYNQAITASALSKTDQKKARYLQAQSTKLKQQQQAITKAVATAKKKLAAGNAAAAKDLQAQAAKADRLKAQAAKLKATSSEVTKAMQQAQKRVKNRSLPATAQSGIHNLVTTSDVTIRTNTDQNQVIGIALMVPVSAMKDKARAKNFAVTFSILADSVGANAKKIMHDFQKQTKSNQTSKTTNQALHSNGVDFQVGYSTTTLYIYMTK</sequence>
<dbReference type="OrthoDB" id="2324198at2"/>
<dbReference type="PROSITE" id="PS51257">
    <property type="entry name" value="PROKAR_LIPOPROTEIN"/>
    <property type="match status" value="1"/>
</dbReference>
<dbReference type="RefSeq" id="WP_035179545.1">
    <property type="nucleotide sequence ID" value="NZ_AZFY01000053.1"/>
</dbReference>
<protein>
    <submittedName>
        <fullName evidence="3">Lipoprotein</fullName>
    </submittedName>
</protein>
<evidence type="ECO:0000313" key="2">
    <source>
        <dbReference type="EMBL" id="GAF36660.1"/>
    </source>
</evidence>
<accession>X0QDG7</accession>
<evidence type="ECO:0000256" key="1">
    <source>
        <dbReference type="SAM" id="Coils"/>
    </source>
</evidence>
<reference evidence="2" key="1">
    <citation type="journal article" date="2014" name="Genome Announc.">
        <title>Draft Genome Sequences of Two Lactobacillus Strains, L. farraginis JCM 14108T and L. composti JCM 14202T, Isolated from Compost of Distilled Shochu Residue.</title>
        <authorList>
            <person name="Yuki M."/>
            <person name="Oshima K."/>
            <person name="Suda W."/>
            <person name="Kitahara M."/>
            <person name="Kitamura K."/>
            <person name="Iida T."/>
            <person name="Hattori M."/>
            <person name="Ohkuma M."/>
        </authorList>
    </citation>
    <scope>NUCLEOTIDE SEQUENCE [LARGE SCALE GENOMIC DNA]</scope>
    <source>
        <strain evidence="2">JCM 14108</strain>
    </source>
</reference>
<evidence type="ECO:0000313" key="3">
    <source>
        <dbReference type="EMBL" id="KRM09216.1"/>
    </source>
</evidence>
<dbReference type="Proteomes" id="UP000019488">
    <property type="component" value="Unassembled WGS sequence"/>
</dbReference>
<gene>
    <name evidence="3" type="ORF">FD41_GL002694</name>
    <name evidence="2" type="ORF">JCM14108_1636</name>
</gene>
<name>X0QDG7_9LACO</name>
<keyword evidence="1" id="KW-0175">Coiled coil</keyword>
<organism evidence="2 4">
    <name type="scientific">Lentilactobacillus farraginis DSM 18382 = JCM 14108</name>
    <dbReference type="NCBI Taxonomy" id="1423743"/>
    <lineage>
        <taxon>Bacteria</taxon>
        <taxon>Bacillati</taxon>
        <taxon>Bacillota</taxon>
        <taxon>Bacilli</taxon>
        <taxon>Lactobacillales</taxon>
        <taxon>Lactobacillaceae</taxon>
        <taxon>Lentilactobacillus</taxon>
    </lineage>
</organism>
<dbReference type="PATRIC" id="fig|1423743.5.peg.2772"/>
<dbReference type="AlphaFoldDB" id="X0QDG7"/>
<proteinExistence type="predicted"/>
<comment type="caution">
    <text evidence="2">The sequence shown here is derived from an EMBL/GenBank/DDBJ whole genome shotgun (WGS) entry which is preliminary data.</text>
</comment>
<evidence type="ECO:0000313" key="4">
    <source>
        <dbReference type="Proteomes" id="UP000019488"/>
    </source>
</evidence>
<reference evidence="3 5" key="2">
    <citation type="journal article" date="2015" name="Genome Announc.">
        <title>Expanding the biotechnology potential of lactobacilli through comparative genomics of 213 strains and associated genera.</title>
        <authorList>
            <person name="Sun Z."/>
            <person name="Harris H.M."/>
            <person name="McCann A."/>
            <person name="Guo C."/>
            <person name="Argimon S."/>
            <person name="Zhang W."/>
            <person name="Yang X."/>
            <person name="Jeffery I.B."/>
            <person name="Cooney J.C."/>
            <person name="Kagawa T.F."/>
            <person name="Liu W."/>
            <person name="Song Y."/>
            <person name="Salvetti E."/>
            <person name="Wrobel A."/>
            <person name="Rasinkangas P."/>
            <person name="Parkhill J."/>
            <person name="Rea M.C."/>
            <person name="O'Sullivan O."/>
            <person name="Ritari J."/>
            <person name="Douillard F.P."/>
            <person name="Paul Ross R."/>
            <person name="Yang R."/>
            <person name="Briner A.E."/>
            <person name="Felis G.E."/>
            <person name="de Vos W.M."/>
            <person name="Barrangou R."/>
            <person name="Klaenhammer T.R."/>
            <person name="Caufield P.W."/>
            <person name="Cui Y."/>
            <person name="Zhang H."/>
            <person name="O'Toole P.W."/>
        </authorList>
    </citation>
    <scope>NUCLEOTIDE SEQUENCE [LARGE SCALE GENOMIC DNA]</scope>
    <source>
        <strain evidence="3 5">DSM 18382</strain>
    </source>
</reference>
<dbReference type="EMBL" id="BAKI01000015">
    <property type="protein sequence ID" value="GAF36660.1"/>
    <property type="molecule type" value="Genomic_DNA"/>
</dbReference>
<keyword evidence="5" id="KW-1185">Reference proteome</keyword>